<dbReference type="InterPro" id="IPR000998">
    <property type="entry name" value="MAM_dom"/>
</dbReference>
<dbReference type="SUPFAM" id="SSF49899">
    <property type="entry name" value="Concanavalin A-like lectins/glucanases"/>
    <property type="match status" value="2"/>
</dbReference>
<dbReference type="InterPro" id="IPR051560">
    <property type="entry name" value="MAM_domain-containing"/>
</dbReference>
<dbReference type="PANTHER" id="PTHR23282:SF101">
    <property type="entry name" value="MAM DOMAIN-CONTAINING PROTEIN"/>
    <property type="match status" value="1"/>
</dbReference>
<keyword evidence="3" id="KW-1185">Reference proteome</keyword>
<proteinExistence type="predicted"/>
<accession>A0AAV4MVF3</accession>
<dbReference type="Pfam" id="PF00629">
    <property type="entry name" value="MAM"/>
    <property type="match status" value="2"/>
</dbReference>
<evidence type="ECO:0000259" key="1">
    <source>
        <dbReference type="PROSITE" id="PS50060"/>
    </source>
</evidence>
<dbReference type="CDD" id="cd06263">
    <property type="entry name" value="MAM"/>
    <property type="match status" value="1"/>
</dbReference>
<organism evidence="2 3">
    <name type="scientific">Caerostris extrusa</name>
    <name type="common">Bark spider</name>
    <name type="synonym">Caerostris bankana</name>
    <dbReference type="NCBI Taxonomy" id="172846"/>
    <lineage>
        <taxon>Eukaryota</taxon>
        <taxon>Metazoa</taxon>
        <taxon>Ecdysozoa</taxon>
        <taxon>Arthropoda</taxon>
        <taxon>Chelicerata</taxon>
        <taxon>Arachnida</taxon>
        <taxon>Araneae</taxon>
        <taxon>Araneomorphae</taxon>
        <taxon>Entelegynae</taxon>
        <taxon>Araneoidea</taxon>
        <taxon>Araneidae</taxon>
        <taxon>Caerostris</taxon>
    </lineage>
</organism>
<dbReference type="Proteomes" id="UP001054945">
    <property type="component" value="Unassembled WGS sequence"/>
</dbReference>
<dbReference type="PANTHER" id="PTHR23282">
    <property type="entry name" value="APICAL ENDOSOMAL GLYCOPROTEIN PRECURSOR"/>
    <property type="match status" value="1"/>
</dbReference>
<dbReference type="SMART" id="SM00137">
    <property type="entry name" value="MAM"/>
    <property type="match status" value="1"/>
</dbReference>
<reference evidence="2 3" key="1">
    <citation type="submission" date="2021-06" db="EMBL/GenBank/DDBJ databases">
        <title>Caerostris extrusa draft genome.</title>
        <authorList>
            <person name="Kono N."/>
            <person name="Arakawa K."/>
        </authorList>
    </citation>
    <scope>NUCLEOTIDE SEQUENCE [LARGE SCALE GENOMIC DNA]</scope>
</reference>
<evidence type="ECO:0000313" key="3">
    <source>
        <dbReference type="Proteomes" id="UP001054945"/>
    </source>
</evidence>
<name>A0AAV4MVF3_CAEEX</name>
<dbReference type="Gene3D" id="2.60.120.200">
    <property type="match status" value="3"/>
</dbReference>
<dbReference type="GO" id="GO:0016020">
    <property type="term" value="C:membrane"/>
    <property type="evidence" value="ECO:0007669"/>
    <property type="project" value="InterPro"/>
</dbReference>
<dbReference type="InterPro" id="IPR013320">
    <property type="entry name" value="ConA-like_dom_sf"/>
</dbReference>
<dbReference type="AlphaFoldDB" id="A0AAV4MVF3"/>
<protein>
    <submittedName>
        <fullName evidence="2">MAM and LDL-receptor class A domain-containing protein 2</fullName>
    </submittedName>
</protein>
<evidence type="ECO:0000313" key="2">
    <source>
        <dbReference type="EMBL" id="GIX75936.1"/>
    </source>
</evidence>
<feature type="domain" description="MAM" evidence="1">
    <location>
        <begin position="81"/>
        <end position="250"/>
    </location>
</feature>
<comment type="caution">
    <text evidence="2">The sequence shown here is derived from an EMBL/GenBank/DDBJ whole genome shotgun (WGS) entry which is preliminary data.</text>
</comment>
<sequence length="337" mass="37356">MHSPSPISLEVYALQYNQPAGPLWMKKTSAGTAWKYGTYFFAKSINMSVILRPSRISLGIGDIAVDDLSFNVGRCPIMKGEPCDFEAADICGFKLESPDGVSWKRVQGRSLKGNQTGPRVDKSYGTTEGHFMIVRPTTGARIAGDNKAYIIMPNVPSTGIYRSCVRFWYQMNGQNVIALNMFMRPSGGELPQFSLWSHGSKHGDSTWRVGQRTIDAPYTHEILFEAMLERGDKGFIAIDDIVVKQGACPNPGSCDFEEDLCTWQNPETGVEVEWIRNSGPTPTNDTGPDVDHTLGTETGSYIYLQAENPVKKHKMTGILNQNFSAFLRNDVFHSGHT</sequence>
<dbReference type="PROSITE" id="PS50060">
    <property type="entry name" value="MAM_2"/>
    <property type="match status" value="2"/>
</dbReference>
<dbReference type="EMBL" id="BPLR01020210">
    <property type="protein sequence ID" value="GIX75936.1"/>
    <property type="molecule type" value="Genomic_DNA"/>
</dbReference>
<feature type="domain" description="MAM" evidence="1">
    <location>
        <begin position="252"/>
        <end position="307"/>
    </location>
</feature>
<gene>
    <name evidence="2" type="ORF">CEXT_626421</name>
</gene>